<dbReference type="PATRIC" id="fig|717962.3.peg.2011"/>
<reference evidence="2 3" key="1">
    <citation type="submission" date="2010-03" db="EMBL/GenBank/DDBJ databases">
        <title>The genome sequence of Coprococcus catus GD/7.</title>
        <authorList>
            <consortium name="metaHIT consortium -- http://www.metahit.eu/"/>
            <person name="Pajon A."/>
            <person name="Turner K."/>
            <person name="Parkhill J."/>
            <person name="Duncan S."/>
            <person name="Flint H."/>
        </authorList>
    </citation>
    <scope>NUCLEOTIDE SEQUENCE [LARGE SCALE GENOMIC DNA]</scope>
    <source>
        <strain evidence="2 3">GD/7</strain>
    </source>
</reference>
<reference evidence="2 3" key="2">
    <citation type="submission" date="2010-03" db="EMBL/GenBank/DDBJ databases">
        <authorList>
            <person name="Pajon A."/>
        </authorList>
    </citation>
    <scope>NUCLEOTIDE SEQUENCE [LARGE SCALE GENOMIC DNA]</scope>
    <source>
        <strain evidence="2 3">GD/7</strain>
    </source>
</reference>
<evidence type="ECO:0000313" key="2">
    <source>
        <dbReference type="EMBL" id="CBK80829.1"/>
    </source>
</evidence>
<proteinExistence type="predicted"/>
<dbReference type="Pfam" id="PF19419">
    <property type="entry name" value="DUF5983"/>
    <property type="match status" value="1"/>
</dbReference>
<accession>D4J908</accession>
<evidence type="ECO:0000313" key="3">
    <source>
        <dbReference type="Proteomes" id="UP000008798"/>
    </source>
</evidence>
<sequence>MQLNELMKVIISPVDVNLYGENGFKERIPFEEAKLRTDISVKRVSISYEGYHQFLNVMEDAPEEADIAKIMTISTAHIKSDTILRSHNSNVIMFSKGMYGWFVYVPEYDIREYGTYPNELLDVLDYAREEGCTWLLLDLDGPIINELPTYEWTAPIKHRRGGKDCSERRQIR</sequence>
<dbReference type="InterPro" id="IPR046025">
    <property type="entry name" value="DUF5983"/>
</dbReference>
<dbReference type="Proteomes" id="UP000008798">
    <property type="component" value="Chromosome"/>
</dbReference>
<dbReference type="STRING" id="717962.CC1_21210"/>
<feature type="domain" description="DUF5983" evidence="1">
    <location>
        <begin position="71"/>
        <end position="152"/>
    </location>
</feature>
<dbReference type="AlphaFoldDB" id="D4J908"/>
<gene>
    <name evidence="2" type="ORF">CC1_21210</name>
</gene>
<evidence type="ECO:0000259" key="1">
    <source>
        <dbReference type="Pfam" id="PF19419"/>
    </source>
</evidence>
<dbReference type="RefSeq" id="WP_015514397.1">
    <property type="nucleotide sequence ID" value="NC_021009.1"/>
</dbReference>
<organism evidence="2 3">
    <name type="scientific">Coprococcus catus GD/7</name>
    <dbReference type="NCBI Taxonomy" id="717962"/>
    <lineage>
        <taxon>Bacteria</taxon>
        <taxon>Bacillati</taxon>
        <taxon>Bacillota</taxon>
        <taxon>Clostridia</taxon>
        <taxon>Lachnospirales</taxon>
        <taxon>Lachnospiraceae</taxon>
        <taxon>Coprococcus</taxon>
    </lineage>
</organism>
<name>D4J908_9FIRM</name>
<dbReference type="HOGENOM" id="CLU_1552682_0_0_9"/>
<protein>
    <recommendedName>
        <fullName evidence="1">DUF5983 domain-containing protein</fullName>
    </recommendedName>
</protein>
<dbReference type="KEGG" id="cct:CC1_21210"/>
<dbReference type="EMBL" id="FP929038">
    <property type="protein sequence ID" value="CBK80829.1"/>
    <property type="molecule type" value="Genomic_DNA"/>
</dbReference>